<dbReference type="AlphaFoldDB" id="A0A4P1RJE7"/>
<keyword evidence="2" id="KW-1185">Reference proteome</keyword>
<dbReference type="AntiFam" id="ANF00039">
    <property type="entry name" value="Antisense to SRP RNA"/>
</dbReference>
<organism evidence="1 2">
    <name type="scientific">Lupinus angustifolius</name>
    <name type="common">Narrow-leaved blue lupine</name>
    <dbReference type="NCBI Taxonomy" id="3871"/>
    <lineage>
        <taxon>Eukaryota</taxon>
        <taxon>Viridiplantae</taxon>
        <taxon>Streptophyta</taxon>
        <taxon>Embryophyta</taxon>
        <taxon>Tracheophyta</taxon>
        <taxon>Spermatophyta</taxon>
        <taxon>Magnoliopsida</taxon>
        <taxon>eudicotyledons</taxon>
        <taxon>Gunneridae</taxon>
        <taxon>Pentapetalae</taxon>
        <taxon>rosids</taxon>
        <taxon>fabids</taxon>
        <taxon>Fabales</taxon>
        <taxon>Fabaceae</taxon>
        <taxon>Papilionoideae</taxon>
        <taxon>50 kb inversion clade</taxon>
        <taxon>genistoids sensu lato</taxon>
        <taxon>core genistoids</taxon>
        <taxon>Genisteae</taxon>
        <taxon>Lupinus</taxon>
    </lineage>
</organism>
<dbReference type="Gramene" id="OIW12446">
    <property type="protein sequence ID" value="OIW12446"/>
    <property type="gene ID" value="TanjilG_04195"/>
</dbReference>
<protein>
    <submittedName>
        <fullName evidence="1">Uncharacterized protein</fullName>
    </submittedName>
</protein>
<evidence type="ECO:0000313" key="2">
    <source>
        <dbReference type="Proteomes" id="UP000188354"/>
    </source>
</evidence>
<gene>
    <name evidence="1" type="ORF">TanjilG_04195</name>
</gene>
<evidence type="ECO:0000313" key="1">
    <source>
        <dbReference type="EMBL" id="OIW12446.1"/>
    </source>
</evidence>
<accession>A0A4P1RJE7</accession>
<dbReference type="Proteomes" id="UP000188354">
    <property type="component" value="Chromosome LG05"/>
</dbReference>
<reference evidence="1 2" key="1">
    <citation type="journal article" date="2017" name="Plant Biotechnol. J.">
        <title>A comprehensive draft genome sequence for lupin (Lupinus angustifolius), an emerging health food: insights into plant-microbe interactions and legume evolution.</title>
        <authorList>
            <person name="Hane J.K."/>
            <person name="Ming Y."/>
            <person name="Kamphuis L.G."/>
            <person name="Nelson M.N."/>
            <person name="Garg G."/>
            <person name="Atkins C.A."/>
            <person name="Bayer P.E."/>
            <person name="Bravo A."/>
            <person name="Bringans S."/>
            <person name="Cannon S."/>
            <person name="Edwards D."/>
            <person name="Foley R."/>
            <person name="Gao L.L."/>
            <person name="Harrison M.J."/>
            <person name="Huang W."/>
            <person name="Hurgobin B."/>
            <person name="Li S."/>
            <person name="Liu C.W."/>
            <person name="McGrath A."/>
            <person name="Morahan G."/>
            <person name="Murray J."/>
            <person name="Weller J."/>
            <person name="Jian J."/>
            <person name="Singh K.B."/>
        </authorList>
    </citation>
    <scope>NUCLEOTIDE SEQUENCE [LARGE SCALE GENOMIC DNA]</scope>
    <source>
        <strain evidence="2">cv. Tanjil</strain>
        <tissue evidence="1">Whole plant</tissue>
    </source>
</reference>
<proteinExistence type="predicted"/>
<dbReference type="EMBL" id="CM007365">
    <property type="protein sequence ID" value="OIW12446.1"/>
    <property type="molecule type" value="Genomic_DNA"/>
</dbReference>
<sequence length="66" mass="7179">MKVQWHVIPPLLGARGVRCSVKPASRFALLSRSHDTSALAQAPRLNSQLGVGTPTWCSHHPEQAQP</sequence>
<name>A0A4P1RJE7_LUPAN</name>